<evidence type="ECO:0000256" key="8">
    <source>
        <dbReference type="ARBA" id="ARBA00022723"/>
    </source>
</evidence>
<dbReference type="GO" id="GO:0004750">
    <property type="term" value="F:D-ribulose-phosphate 3-epimerase activity"/>
    <property type="evidence" value="ECO:0007669"/>
    <property type="project" value="UniProtKB-EC"/>
</dbReference>
<dbReference type="Pfam" id="PF00834">
    <property type="entry name" value="Ribul_P_3_epim"/>
    <property type="match status" value="1"/>
</dbReference>
<comment type="cofactor">
    <cofactor evidence="5">
        <name>Fe(2+)</name>
        <dbReference type="ChEBI" id="CHEBI:29033"/>
    </cofactor>
</comment>
<evidence type="ECO:0000256" key="5">
    <source>
        <dbReference type="ARBA" id="ARBA00001954"/>
    </source>
</evidence>
<dbReference type="Gene3D" id="3.20.20.70">
    <property type="entry name" value="Aldolase class I"/>
    <property type="match status" value="1"/>
</dbReference>
<accession>A0ABT9Y897</accession>
<dbReference type="InterPro" id="IPR013785">
    <property type="entry name" value="Aldolase_TIM"/>
</dbReference>
<dbReference type="Proteomes" id="UP001239167">
    <property type="component" value="Unassembled WGS sequence"/>
</dbReference>
<evidence type="ECO:0000256" key="7">
    <source>
        <dbReference type="ARBA" id="ARBA00013188"/>
    </source>
</evidence>
<gene>
    <name evidence="12" type="ORF">J2S01_001684</name>
</gene>
<organism evidence="12 13">
    <name type="scientific">Pectinatus haikarae</name>
    <dbReference type="NCBI Taxonomy" id="349096"/>
    <lineage>
        <taxon>Bacteria</taxon>
        <taxon>Bacillati</taxon>
        <taxon>Bacillota</taxon>
        <taxon>Negativicutes</taxon>
        <taxon>Selenomonadales</taxon>
        <taxon>Selenomonadaceae</taxon>
        <taxon>Pectinatus</taxon>
    </lineage>
</organism>
<keyword evidence="11" id="KW-0119">Carbohydrate metabolism</keyword>
<evidence type="ECO:0000313" key="12">
    <source>
        <dbReference type="EMBL" id="MDQ0203964.1"/>
    </source>
</evidence>
<evidence type="ECO:0000256" key="4">
    <source>
        <dbReference type="ARBA" id="ARBA00001947"/>
    </source>
</evidence>
<dbReference type="RefSeq" id="WP_196604239.1">
    <property type="nucleotide sequence ID" value="NZ_CP116940.1"/>
</dbReference>
<comment type="similarity">
    <text evidence="6 11">Belongs to the ribulose-phosphate 3-epimerase family.</text>
</comment>
<dbReference type="InterPro" id="IPR011060">
    <property type="entry name" value="RibuloseP-bd_barrel"/>
</dbReference>
<comment type="cofactor">
    <cofactor evidence="4">
        <name>Zn(2+)</name>
        <dbReference type="ChEBI" id="CHEBI:29105"/>
    </cofactor>
</comment>
<keyword evidence="9 11" id="KW-0413">Isomerase</keyword>
<proteinExistence type="inferred from homology"/>
<protein>
    <recommendedName>
        <fullName evidence="7 10">Ribulose-phosphate 3-epimerase</fullName>
        <ecNumber evidence="7 10">5.1.3.1</ecNumber>
    </recommendedName>
</protein>
<name>A0ABT9Y897_9FIRM</name>
<evidence type="ECO:0000313" key="13">
    <source>
        <dbReference type="Proteomes" id="UP001239167"/>
    </source>
</evidence>
<dbReference type="SUPFAM" id="SSF51366">
    <property type="entry name" value="Ribulose-phoshate binding barrel"/>
    <property type="match status" value="1"/>
</dbReference>
<sequence length="222" mass="24359">MKIVLSPSILSADFSCLADDVQRLENSGIMDIHLDIMDGHFVKNITFGVGTIKSLRPHTKANFDAHLMVTDPDELLAGLADAGVNTVTVHKEACVHLYHTLETIKTLGMDGGVVLNPATDYESLKYVAQDGLLKKVLIMSVEPGFGGQSYLPMSTRKIADLVKWREENNFEFIIQVDGGVNINNIKTIIDAGATDIVIGSAMFKDRQIEKNVEAFRKAADLR</sequence>
<evidence type="ECO:0000256" key="1">
    <source>
        <dbReference type="ARBA" id="ARBA00001782"/>
    </source>
</evidence>
<dbReference type="InterPro" id="IPR026019">
    <property type="entry name" value="Ribul_P_3_epim"/>
</dbReference>
<evidence type="ECO:0000256" key="9">
    <source>
        <dbReference type="ARBA" id="ARBA00023235"/>
    </source>
</evidence>
<dbReference type="CDD" id="cd00429">
    <property type="entry name" value="RPE"/>
    <property type="match status" value="1"/>
</dbReference>
<dbReference type="PROSITE" id="PS01085">
    <property type="entry name" value="RIBUL_P_3_EPIMER_1"/>
    <property type="match status" value="1"/>
</dbReference>
<dbReference type="EMBL" id="JAUSUE010000011">
    <property type="protein sequence ID" value="MDQ0203964.1"/>
    <property type="molecule type" value="Genomic_DNA"/>
</dbReference>
<dbReference type="InterPro" id="IPR000056">
    <property type="entry name" value="Ribul_P_3_epim-like"/>
</dbReference>
<comment type="caution">
    <text evidence="12">The sequence shown here is derived from an EMBL/GenBank/DDBJ whole genome shotgun (WGS) entry which is preliminary data.</text>
</comment>
<keyword evidence="8" id="KW-0479">Metal-binding</keyword>
<comment type="cofactor">
    <cofactor evidence="3">
        <name>Co(2+)</name>
        <dbReference type="ChEBI" id="CHEBI:48828"/>
    </cofactor>
</comment>
<reference evidence="12 13" key="1">
    <citation type="submission" date="2023-07" db="EMBL/GenBank/DDBJ databases">
        <title>Genomic Encyclopedia of Type Strains, Phase IV (KMG-IV): sequencing the most valuable type-strain genomes for metagenomic binning, comparative biology and taxonomic classification.</title>
        <authorList>
            <person name="Goeker M."/>
        </authorList>
    </citation>
    <scope>NUCLEOTIDE SEQUENCE [LARGE SCALE GENOMIC DNA]</scope>
    <source>
        <strain evidence="12 13">DSM 16980</strain>
    </source>
</reference>
<evidence type="ECO:0000256" key="3">
    <source>
        <dbReference type="ARBA" id="ARBA00001941"/>
    </source>
</evidence>
<evidence type="ECO:0000256" key="2">
    <source>
        <dbReference type="ARBA" id="ARBA00001936"/>
    </source>
</evidence>
<dbReference type="NCBIfam" id="TIGR01163">
    <property type="entry name" value="rpe"/>
    <property type="match status" value="1"/>
</dbReference>
<dbReference type="EC" id="5.1.3.1" evidence="7 10"/>
<dbReference type="NCBIfam" id="NF004076">
    <property type="entry name" value="PRK05581.1-4"/>
    <property type="match status" value="1"/>
</dbReference>
<comment type="catalytic activity">
    <reaction evidence="1 11">
        <text>D-ribulose 5-phosphate = D-xylulose 5-phosphate</text>
        <dbReference type="Rhea" id="RHEA:13677"/>
        <dbReference type="ChEBI" id="CHEBI:57737"/>
        <dbReference type="ChEBI" id="CHEBI:58121"/>
        <dbReference type="EC" id="5.1.3.1"/>
    </reaction>
</comment>
<evidence type="ECO:0000256" key="11">
    <source>
        <dbReference type="PIRNR" id="PIRNR001461"/>
    </source>
</evidence>
<evidence type="ECO:0000256" key="10">
    <source>
        <dbReference type="NCBIfam" id="TIGR01163"/>
    </source>
</evidence>
<comment type="cofactor">
    <cofactor evidence="2">
        <name>Mn(2+)</name>
        <dbReference type="ChEBI" id="CHEBI:29035"/>
    </cofactor>
</comment>
<evidence type="ECO:0000256" key="6">
    <source>
        <dbReference type="ARBA" id="ARBA00009541"/>
    </source>
</evidence>
<dbReference type="PIRSF" id="PIRSF001461">
    <property type="entry name" value="RPE"/>
    <property type="match status" value="1"/>
</dbReference>
<keyword evidence="13" id="KW-1185">Reference proteome</keyword>
<dbReference type="PANTHER" id="PTHR11749">
    <property type="entry name" value="RIBULOSE-5-PHOSPHATE-3-EPIMERASE"/>
    <property type="match status" value="1"/>
</dbReference>